<keyword evidence="3" id="KW-0133">Cell shape</keyword>
<dbReference type="Gene3D" id="2.40.10.350">
    <property type="entry name" value="Rod shape-determining protein MreC, domain 2"/>
    <property type="match status" value="1"/>
</dbReference>
<evidence type="ECO:0000313" key="7">
    <source>
        <dbReference type="EMBL" id="TGY91814.1"/>
    </source>
</evidence>
<accession>A0A4S2H7M1</accession>
<dbReference type="InterPro" id="IPR042177">
    <property type="entry name" value="Cell/Rod_1"/>
</dbReference>
<dbReference type="EMBL" id="SRXV01000004">
    <property type="protein sequence ID" value="TGY91814.1"/>
    <property type="molecule type" value="Genomic_DNA"/>
</dbReference>
<dbReference type="InterPro" id="IPR007221">
    <property type="entry name" value="MreC"/>
</dbReference>
<comment type="caution">
    <text evidence="7">The sequence shown here is derived from an EMBL/GenBank/DDBJ whole genome shotgun (WGS) entry which is preliminary data.</text>
</comment>
<gene>
    <name evidence="7" type="ORF">E5162_13120</name>
</gene>
<evidence type="ECO:0000313" key="8">
    <source>
        <dbReference type="Proteomes" id="UP000305451"/>
    </source>
</evidence>
<dbReference type="AlphaFoldDB" id="A0A4S2H7M1"/>
<evidence type="ECO:0000259" key="6">
    <source>
        <dbReference type="Pfam" id="PF04085"/>
    </source>
</evidence>
<dbReference type="PROSITE" id="PS51257">
    <property type="entry name" value="PROKAR_LIPOPROTEIN"/>
    <property type="match status" value="1"/>
</dbReference>
<dbReference type="Gene3D" id="2.40.10.340">
    <property type="entry name" value="Rod shape-determining protein MreC, domain 1"/>
    <property type="match status" value="1"/>
</dbReference>
<organism evidence="7 8">
    <name type="scientific">Marinicauda pacifica</name>
    <dbReference type="NCBI Taxonomy" id="1133559"/>
    <lineage>
        <taxon>Bacteria</taxon>
        <taxon>Pseudomonadati</taxon>
        <taxon>Pseudomonadota</taxon>
        <taxon>Alphaproteobacteria</taxon>
        <taxon>Maricaulales</taxon>
        <taxon>Maricaulaceae</taxon>
        <taxon>Marinicauda</taxon>
    </lineage>
</organism>
<dbReference type="OrthoDB" id="8478127at2"/>
<dbReference type="Proteomes" id="UP000305451">
    <property type="component" value="Unassembled WGS sequence"/>
</dbReference>
<evidence type="ECO:0000256" key="3">
    <source>
        <dbReference type="ARBA" id="ARBA00022960"/>
    </source>
</evidence>
<dbReference type="RefSeq" id="WP_135945737.1">
    <property type="nucleotide sequence ID" value="NZ_BMEI01000004.1"/>
</dbReference>
<sequence length="356" mass="38527">MAQWRSSRRDNEEGVRFSPALFIFLVLVSCILVASDRPENRPQVLSGVRAGFNDAAMPVLELAAWPLRGVQNVGPWWRRQFELAQENRELREDLAELRAWRDVALSLRDRARLYEEALNLETPAVRERITAWAVAERAGPFVRSRLIGVGARDGVREGYPVVNVYGLVGRTVDVGQRSARALLLTDLNSRVAVMADRSNARAMLTGDNTDFPRLEYLGTDPDIQEGDRIVTSGDDNVLPRGLPVGEAVRDRDGRWRVALYSDAAPLDLVWIWPFEPVAPPEANPLSVDALPGLNAEDLTGDLTGDAPQDAGTPQNGETGSEPETSGPGGAPAAIAQTSSSDGTADGAADGEPGGED</sequence>
<feature type="domain" description="Rod shape-determining protein MreC beta-barrel core" evidence="6">
    <location>
        <begin position="136"/>
        <end position="249"/>
    </location>
</feature>
<keyword evidence="8" id="KW-1185">Reference proteome</keyword>
<reference evidence="7 8" key="1">
    <citation type="journal article" date="2013" name="Int. J. Syst. Evol. Microbiol.">
        <title>Marinicauda pacifica gen. nov., sp. nov., a prosthecate alphaproteobacterium of the family Hyphomonadaceae isolated from deep seawater.</title>
        <authorList>
            <person name="Zhang X.Y."/>
            <person name="Li G.W."/>
            <person name="Wang C.S."/>
            <person name="Zhang Y.J."/>
            <person name="Xu X.W."/>
            <person name="Li H."/>
            <person name="Liu A."/>
            <person name="Liu C."/>
            <person name="Xie B.B."/>
            <person name="Qin Q.L."/>
            <person name="Xu Z."/>
            <person name="Chen X.L."/>
            <person name="Zhou B.C."/>
            <person name="Zhang Y.Z."/>
        </authorList>
    </citation>
    <scope>NUCLEOTIDE SEQUENCE [LARGE SCALE GENOMIC DNA]</scope>
    <source>
        <strain evidence="7 8">P-1 km-3</strain>
    </source>
</reference>
<dbReference type="GO" id="GO:0005886">
    <property type="term" value="C:plasma membrane"/>
    <property type="evidence" value="ECO:0007669"/>
    <property type="project" value="TreeGrafter"/>
</dbReference>
<feature type="region of interest" description="Disordered" evidence="5">
    <location>
        <begin position="288"/>
        <end position="356"/>
    </location>
</feature>
<dbReference type="PANTHER" id="PTHR34138">
    <property type="entry name" value="CELL SHAPE-DETERMINING PROTEIN MREC"/>
    <property type="match status" value="1"/>
</dbReference>
<protein>
    <recommendedName>
        <fullName evidence="2">Cell shape-determining protein MreC</fullName>
    </recommendedName>
    <alternativeName>
        <fullName evidence="4">Cell shape protein MreC</fullName>
    </alternativeName>
</protein>
<feature type="compositionally biased region" description="Polar residues" evidence="5">
    <location>
        <begin position="311"/>
        <end position="323"/>
    </location>
</feature>
<proteinExistence type="inferred from homology"/>
<dbReference type="PANTHER" id="PTHR34138:SF1">
    <property type="entry name" value="CELL SHAPE-DETERMINING PROTEIN MREC"/>
    <property type="match status" value="1"/>
</dbReference>
<dbReference type="Pfam" id="PF04085">
    <property type="entry name" value="MreC"/>
    <property type="match status" value="1"/>
</dbReference>
<dbReference type="InterPro" id="IPR042175">
    <property type="entry name" value="Cell/Rod_MreC_2"/>
</dbReference>
<evidence type="ECO:0000256" key="4">
    <source>
        <dbReference type="ARBA" id="ARBA00032089"/>
    </source>
</evidence>
<feature type="compositionally biased region" description="Low complexity" evidence="5">
    <location>
        <begin position="337"/>
        <end position="350"/>
    </location>
</feature>
<comment type="similarity">
    <text evidence="1">Belongs to the MreC family.</text>
</comment>
<dbReference type="InterPro" id="IPR055342">
    <property type="entry name" value="MreC_beta-barrel_core"/>
</dbReference>
<evidence type="ECO:0000256" key="2">
    <source>
        <dbReference type="ARBA" id="ARBA00013855"/>
    </source>
</evidence>
<evidence type="ECO:0000256" key="5">
    <source>
        <dbReference type="SAM" id="MobiDB-lite"/>
    </source>
</evidence>
<name>A0A4S2H7M1_9PROT</name>
<evidence type="ECO:0000256" key="1">
    <source>
        <dbReference type="ARBA" id="ARBA00009369"/>
    </source>
</evidence>
<dbReference type="GO" id="GO:0008360">
    <property type="term" value="P:regulation of cell shape"/>
    <property type="evidence" value="ECO:0007669"/>
    <property type="project" value="UniProtKB-KW"/>
</dbReference>